<dbReference type="EMBL" id="QAPG01000115">
    <property type="protein sequence ID" value="TDZ30891.1"/>
    <property type="molecule type" value="Genomic_DNA"/>
</dbReference>
<protein>
    <submittedName>
        <fullName evidence="2">Uncharacterized protein</fullName>
    </submittedName>
</protein>
<evidence type="ECO:0000256" key="1">
    <source>
        <dbReference type="SAM" id="MobiDB-lite"/>
    </source>
</evidence>
<proteinExistence type="predicted"/>
<name>A0A4R8PYA0_9PEZI</name>
<keyword evidence="3" id="KW-1185">Reference proteome</keyword>
<organism evidence="2 3">
    <name type="scientific">Colletotrichum spinosum</name>
    <dbReference type="NCBI Taxonomy" id="1347390"/>
    <lineage>
        <taxon>Eukaryota</taxon>
        <taxon>Fungi</taxon>
        <taxon>Dikarya</taxon>
        <taxon>Ascomycota</taxon>
        <taxon>Pezizomycotina</taxon>
        <taxon>Sordariomycetes</taxon>
        <taxon>Hypocreomycetidae</taxon>
        <taxon>Glomerellales</taxon>
        <taxon>Glomerellaceae</taxon>
        <taxon>Colletotrichum</taxon>
        <taxon>Colletotrichum orbiculare species complex</taxon>
    </lineage>
</organism>
<accession>A0A4R8PYA0</accession>
<reference evidence="2 3" key="1">
    <citation type="submission" date="2018-11" db="EMBL/GenBank/DDBJ databases">
        <title>Genome sequence and assembly of Colletotrichum spinosum.</title>
        <authorList>
            <person name="Gan P."/>
            <person name="Shirasu K."/>
        </authorList>
    </citation>
    <scope>NUCLEOTIDE SEQUENCE [LARGE SCALE GENOMIC DNA]</scope>
    <source>
        <strain evidence="2 3">CBS 515.97</strain>
    </source>
</reference>
<gene>
    <name evidence="2" type="ORF">C8035_v001996</name>
</gene>
<feature type="region of interest" description="Disordered" evidence="1">
    <location>
        <begin position="94"/>
        <end position="115"/>
    </location>
</feature>
<evidence type="ECO:0000313" key="2">
    <source>
        <dbReference type="EMBL" id="TDZ30891.1"/>
    </source>
</evidence>
<sequence length="115" mass="13033">MTHDLTKERETLMNSQPPWYRHQLLRIPVAADEVPGPNTQYAYGLRLLRLLETGVSGSRSLSHSRWRYYCWKKQPGIDTLRRESGMVSHVDEARGLVSQGGDGDDSSVRYSSGLV</sequence>
<dbReference type="AlphaFoldDB" id="A0A4R8PYA0"/>
<evidence type="ECO:0000313" key="3">
    <source>
        <dbReference type="Proteomes" id="UP000295083"/>
    </source>
</evidence>
<dbReference type="Proteomes" id="UP000295083">
    <property type="component" value="Unassembled WGS sequence"/>
</dbReference>
<comment type="caution">
    <text evidence="2">The sequence shown here is derived from an EMBL/GenBank/DDBJ whole genome shotgun (WGS) entry which is preliminary data.</text>
</comment>